<accession>A0AAD7Y8H6</accession>
<sequence length="187" mass="20794">MAGVRSWVVAVCFILVPNVAFGHIPYYNSAEPDAPTFVSDIPADKMSRETAADRLTAMRGVMNDVRVDAYIVPTADAHNSQYIAPADARREWLSGLRGSSGTALVTATKALVWTDARYWTQFEVEVDGDQWTLMKQVLVSLNYNEHVPKSQDRHEWLSGLRGSSGTALLTADKALVWTDARYWTNSK</sequence>
<name>A0AAD7Y8H6_MYTSE</name>
<dbReference type="PANTHER" id="PTHR43763">
    <property type="entry name" value="XAA-PRO AMINOPEPTIDASE 1"/>
    <property type="match status" value="1"/>
</dbReference>
<evidence type="ECO:0000259" key="2">
    <source>
        <dbReference type="Pfam" id="PF01321"/>
    </source>
</evidence>
<feature type="chain" id="PRO_5041994339" description="Creatinase N-terminal domain-containing protein" evidence="1">
    <location>
        <begin position="23"/>
        <end position="187"/>
    </location>
</feature>
<protein>
    <recommendedName>
        <fullName evidence="2">Creatinase N-terminal domain-containing protein</fullName>
    </recommendedName>
</protein>
<dbReference type="AlphaFoldDB" id="A0AAD7Y8H6"/>
<feature type="signal peptide" evidence="1">
    <location>
        <begin position="1"/>
        <end position="22"/>
    </location>
</feature>
<keyword evidence="4" id="KW-1185">Reference proteome</keyword>
<dbReference type="Pfam" id="PF01321">
    <property type="entry name" value="Creatinase_N"/>
    <property type="match status" value="1"/>
</dbReference>
<dbReference type="Proteomes" id="UP001231518">
    <property type="component" value="Chromosome 30"/>
</dbReference>
<feature type="domain" description="Creatinase N-terminal" evidence="2">
    <location>
        <begin position="54"/>
        <end position="132"/>
    </location>
</feature>
<reference evidence="3" key="1">
    <citation type="submission" date="2023-03" db="EMBL/GenBank/DDBJ databases">
        <title>Chromosome-level genomes of two armyworms, Mythimna separata and Mythimna loreyi, provide insights into the biosynthesis and reception of sex pheromones.</title>
        <authorList>
            <person name="Zhao H."/>
        </authorList>
    </citation>
    <scope>NUCLEOTIDE SEQUENCE</scope>
    <source>
        <strain evidence="3">BeijingLab</strain>
        <tissue evidence="3">Pupa</tissue>
    </source>
</reference>
<dbReference type="Gene3D" id="3.40.350.10">
    <property type="entry name" value="Creatinase/prolidase N-terminal domain"/>
    <property type="match status" value="2"/>
</dbReference>
<comment type="caution">
    <text evidence="3">The sequence shown here is derived from an EMBL/GenBank/DDBJ whole genome shotgun (WGS) entry which is preliminary data.</text>
</comment>
<gene>
    <name evidence="3" type="ORF">PYW07_012701</name>
</gene>
<evidence type="ECO:0000313" key="4">
    <source>
        <dbReference type="Proteomes" id="UP001231518"/>
    </source>
</evidence>
<proteinExistence type="predicted"/>
<dbReference type="InterPro" id="IPR029149">
    <property type="entry name" value="Creatin/AminoP/Spt16_N"/>
</dbReference>
<dbReference type="InterPro" id="IPR000587">
    <property type="entry name" value="Creatinase_N"/>
</dbReference>
<dbReference type="PANTHER" id="PTHR43763:SF6">
    <property type="entry name" value="XAA-PRO AMINOPEPTIDASE 1"/>
    <property type="match status" value="1"/>
</dbReference>
<evidence type="ECO:0000313" key="3">
    <source>
        <dbReference type="EMBL" id="KAJ8706623.1"/>
    </source>
</evidence>
<evidence type="ECO:0000256" key="1">
    <source>
        <dbReference type="SAM" id="SignalP"/>
    </source>
</evidence>
<dbReference type="InterPro" id="IPR050422">
    <property type="entry name" value="X-Pro_aminopeptidase_P"/>
</dbReference>
<dbReference type="SUPFAM" id="SSF53092">
    <property type="entry name" value="Creatinase/prolidase N-terminal domain"/>
    <property type="match status" value="1"/>
</dbReference>
<keyword evidence="1" id="KW-0732">Signal</keyword>
<dbReference type="EMBL" id="JARGEI010000028">
    <property type="protein sequence ID" value="KAJ8706623.1"/>
    <property type="molecule type" value="Genomic_DNA"/>
</dbReference>
<organism evidence="3 4">
    <name type="scientific">Mythimna separata</name>
    <name type="common">Oriental armyworm</name>
    <name type="synonym">Pseudaletia separata</name>
    <dbReference type="NCBI Taxonomy" id="271217"/>
    <lineage>
        <taxon>Eukaryota</taxon>
        <taxon>Metazoa</taxon>
        <taxon>Ecdysozoa</taxon>
        <taxon>Arthropoda</taxon>
        <taxon>Hexapoda</taxon>
        <taxon>Insecta</taxon>
        <taxon>Pterygota</taxon>
        <taxon>Neoptera</taxon>
        <taxon>Endopterygota</taxon>
        <taxon>Lepidoptera</taxon>
        <taxon>Glossata</taxon>
        <taxon>Ditrysia</taxon>
        <taxon>Noctuoidea</taxon>
        <taxon>Noctuidae</taxon>
        <taxon>Noctuinae</taxon>
        <taxon>Hadenini</taxon>
        <taxon>Mythimna</taxon>
    </lineage>
</organism>